<dbReference type="GO" id="GO:0005886">
    <property type="term" value="C:plasma membrane"/>
    <property type="evidence" value="ECO:0007669"/>
    <property type="project" value="UniProtKB-SubCell"/>
</dbReference>
<reference evidence="15 16" key="1">
    <citation type="submission" date="2024-02" db="EMBL/GenBank/DDBJ databases">
        <authorList>
            <person name="Vignale AGUSTIN F."/>
            <person name="Sosa J E."/>
            <person name="Modenutti C."/>
        </authorList>
    </citation>
    <scope>NUCLEOTIDE SEQUENCE [LARGE SCALE GENOMIC DNA]</scope>
</reference>
<evidence type="ECO:0000256" key="2">
    <source>
        <dbReference type="ARBA" id="ARBA00009592"/>
    </source>
</evidence>
<keyword evidence="3" id="KW-1003">Cell membrane</keyword>
<dbReference type="PROSITE" id="PS51450">
    <property type="entry name" value="LRR"/>
    <property type="match status" value="1"/>
</dbReference>
<comment type="caution">
    <text evidence="15">The sequence shown here is derived from an EMBL/GenBank/DDBJ whole genome shotgun (WGS) entry which is preliminary data.</text>
</comment>
<evidence type="ECO:0000256" key="1">
    <source>
        <dbReference type="ARBA" id="ARBA00004251"/>
    </source>
</evidence>
<evidence type="ECO:0000313" key="16">
    <source>
        <dbReference type="Proteomes" id="UP001642360"/>
    </source>
</evidence>
<feature type="domain" description="Disease resistance R13L4/SHOC-2-like LRR" evidence="14">
    <location>
        <begin position="264"/>
        <end position="463"/>
    </location>
</feature>
<dbReference type="InterPro" id="IPR003591">
    <property type="entry name" value="Leu-rich_rpt_typical-subtyp"/>
</dbReference>
<evidence type="ECO:0000259" key="14">
    <source>
        <dbReference type="Pfam" id="PF23598"/>
    </source>
</evidence>
<sequence length="653" mass="73552">MATWGALFQFFIILSFPLFSKSMYLEESNELKTDAGDLNLRCIDIERYALLQFREGLIDPLGHLASWVGKDCCRWKGVHCSNQTDHVVKLDLRDKGDCFMKRIQSAAAYYNNSSCLGGIPIPDFFGSFERMRYLNLSYAHFSGIVPPHLGNLSNLHYLDLFAYPNPNEVIGSSWVSDLNWVSGLTSLKYLHLGGHDLSLETNWLQTLSTLPSLSELHLFDCALQNISPSPPNLNFTSLSVLDLSYNHFNSLPQWLFNISSLAELELSSCYMKPSISKAAWEDLCHLQVLDLSNNEISGDISDLIGDLSRCSNHSIEKLSSWHNQLRGQLPESFGFLKNLRDLRLDENLITGPIPESIGKLSKLNNLGLVGNQLNGTIPESVGKLTQLAKLRLYKNYWGGVQSQKHLEGLKKLEYFSISSSNKAFSINLSDEWVPPFSLRFIEIDSYPLGPKFPTWLKTQKQLHAIALTMFLFQAPYPIGSGNYVHRFNGKIPDSIGSLKQLEALDLSHNNLSGPIPLSQASITSLNKLNVSYNNLSGKIPSTNQFQTFNDPSIYEGNPGLWGSPLQTPCLTVKNGKVEGCDAKDDNNDEDDTLPFYISMVLGFGMGFWVVFGSLVMKRSWRHAYFRFLDRVADCLYIFIKLNMARLQRMMSKE</sequence>
<gene>
    <name evidence="15" type="ORF">ILEXP_LOCUS22175</name>
</gene>
<dbReference type="Pfam" id="PF08263">
    <property type="entry name" value="LRRNT_2"/>
    <property type="match status" value="1"/>
</dbReference>
<dbReference type="Pfam" id="PF23598">
    <property type="entry name" value="LRR_14"/>
    <property type="match status" value="1"/>
</dbReference>
<evidence type="ECO:0000256" key="8">
    <source>
        <dbReference type="ARBA" id="ARBA00022989"/>
    </source>
</evidence>
<keyword evidence="7" id="KW-0677">Repeat</keyword>
<evidence type="ECO:0000256" key="3">
    <source>
        <dbReference type="ARBA" id="ARBA00022475"/>
    </source>
</evidence>
<dbReference type="Pfam" id="PF00560">
    <property type="entry name" value="LRR_1"/>
    <property type="match status" value="4"/>
</dbReference>
<comment type="subcellular location">
    <subcellularLocation>
        <location evidence="1">Cell membrane</location>
        <topology evidence="1">Single-pass type I membrane protein</topology>
    </subcellularLocation>
</comment>
<dbReference type="FunFam" id="3.80.10.10:FF:000041">
    <property type="entry name" value="LRR receptor-like serine/threonine-protein kinase ERECTA"/>
    <property type="match status" value="1"/>
</dbReference>
<dbReference type="PRINTS" id="PR00019">
    <property type="entry name" value="LEURICHRPT"/>
</dbReference>
<comment type="similarity">
    <text evidence="2">Belongs to the RLP family.</text>
</comment>
<dbReference type="GO" id="GO:0051707">
    <property type="term" value="P:response to other organism"/>
    <property type="evidence" value="ECO:0007669"/>
    <property type="project" value="UniProtKB-ARBA"/>
</dbReference>
<dbReference type="InterPro" id="IPR055414">
    <property type="entry name" value="LRR_R13L4/SHOC2-like"/>
</dbReference>
<dbReference type="InterPro" id="IPR001611">
    <property type="entry name" value="Leu-rich_rpt"/>
</dbReference>
<accession>A0ABC8SAI2</accession>
<evidence type="ECO:0000256" key="10">
    <source>
        <dbReference type="ARBA" id="ARBA00023180"/>
    </source>
</evidence>
<dbReference type="Proteomes" id="UP001642360">
    <property type="component" value="Unassembled WGS sequence"/>
</dbReference>
<feature type="domain" description="Leucine-rich repeat-containing N-terminal plant-type" evidence="13">
    <location>
        <begin position="46"/>
        <end position="81"/>
    </location>
</feature>
<keyword evidence="10" id="KW-0325">Glycoprotein</keyword>
<name>A0ABC8SAI2_9AQUA</name>
<dbReference type="AlphaFoldDB" id="A0ABC8SAI2"/>
<protein>
    <recommendedName>
        <fullName evidence="17">Leucine-rich repeat-containing N-terminal plant-type domain-containing protein</fullName>
    </recommendedName>
</protein>
<evidence type="ECO:0000256" key="11">
    <source>
        <dbReference type="SAM" id="Phobius"/>
    </source>
</evidence>
<evidence type="ECO:0000313" key="15">
    <source>
        <dbReference type="EMBL" id="CAK9153872.1"/>
    </source>
</evidence>
<dbReference type="InterPro" id="IPR013210">
    <property type="entry name" value="LRR_N_plant-typ"/>
</dbReference>
<dbReference type="Gene3D" id="3.80.10.10">
    <property type="entry name" value="Ribonuclease Inhibitor"/>
    <property type="match status" value="2"/>
</dbReference>
<keyword evidence="6 12" id="KW-0732">Signal</keyword>
<dbReference type="GO" id="GO:0006952">
    <property type="term" value="P:defense response"/>
    <property type="evidence" value="ECO:0007669"/>
    <property type="project" value="UniProtKB-ARBA"/>
</dbReference>
<evidence type="ECO:0000256" key="7">
    <source>
        <dbReference type="ARBA" id="ARBA00022737"/>
    </source>
</evidence>
<evidence type="ECO:0000256" key="12">
    <source>
        <dbReference type="SAM" id="SignalP"/>
    </source>
</evidence>
<dbReference type="PANTHER" id="PTHR48063">
    <property type="entry name" value="LRR RECEPTOR-LIKE KINASE"/>
    <property type="match status" value="1"/>
</dbReference>
<dbReference type="EMBL" id="CAUOFW020002461">
    <property type="protein sequence ID" value="CAK9153872.1"/>
    <property type="molecule type" value="Genomic_DNA"/>
</dbReference>
<evidence type="ECO:0000259" key="13">
    <source>
        <dbReference type="Pfam" id="PF08263"/>
    </source>
</evidence>
<feature type="signal peptide" evidence="12">
    <location>
        <begin position="1"/>
        <end position="22"/>
    </location>
</feature>
<evidence type="ECO:0000256" key="9">
    <source>
        <dbReference type="ARBA" id="ARBA00023136"/>
    </source>
</evidence>
<evidence type="ECO:0000256" key="5">
    <source>
        <dbReference type="ARBA" id="ARBA00022692"/>
    </source>
</evidence>
<keyword evidence="9 11" id="KW-0472">Membrane</keyword>
<feature type="transmembrane region" description="Helical" evidence="11">
    <location>
        <begin position="593"/>
        <end position="616"/>
    </location>
</feature>
<dbReference type="SUPFAM" id="SSF52058">
    <property type="entry name" value="L domain-like"/>
    <property type="match status" value="2"/>
</dbReference>
<dbReference type="InterPro" id="IPR032675">
    <property type="entry name" value="LRR_dom_sf"/>
</dbReference>
<keyword evidence="4" id="KW-0433">Leucine-rich repeat</keyword>
<keyword evidence="8 11" id="KW-1133">Transmembrane helix</keyword>
<feature type="chain" id="PRO_5044812957" description="Leucine-rich repeat-containing N-terminal plant-type domain-containing protein" evidence="12">
    <location>
        <begin position="23"/>
        <end position="653"/>
    </location>
</feature>
<evidence type="ECO:0008006" key="17">
    <source>
        <dbReference type="Google" id="ProtNLM"/>
    </source>
</evidence>
<dbReference type="SMART" id="SM00369">
    <property type="entry name" value="LRR_TYP"/>
    <property type="match status" value="5"/>
</dbReference>
<evidence type="ECO:0000256" key="6">
    <source>
        <dbReference type="ARBA" id="ARBA00022729"/>
    </source>
</evidence>
<keyword evidence="16" id="KW-1185">Reference proteome</keyword>
<proteinExistence type="inferred from homology"/>
<organism evidence="15 16">
    <name type="scientific">Ilex paraguariensis</name>
    <name type="common">yerba mate</name>
    <dbReference type="NCBI Taxonomy" id="185542"/>
    <lineage>
        <taxon>Eukaryota</taxon>
        <taxon>Viridiplantae</taxon>
        <taxon>Streptophyta</taxon>
        <taxon>Embryophyta</taxon>
        <taxon>Tracheophyta</taxon>
        <taxon>Spermatophyta</taxon>
        <taxon>Magnoliopsida</taxon>
        <taxon>eudicotyledons</taxon>
        <taxon>Gunneridae</taxon>
        <taxon>Pentapetalae</taxon>
        <taxon>asterids</taxon>
        <taxon>campanulids</taxon>
        <taxon>Aquifoliales</taxon>
        <taxon>Aquifoliaceae</taxon>
        <taxon>Ilex</taxon>
    </lineage>
</organism>
<dbReference type="InterPro" id="IPR046956">
    <property type="entry name" value="RLP23-like"/>
</dbReference>
<dbReference type="PANTHER" id="PTHR48063:SF90">
    <property type="entry name" value="OS11G0565920 PROTEIN"/>
    <property type="match status" value="1"/>
</dbReference>
<evidence type="ECO:0000256" key="4">
    <source>
        <dbReference type="ARBA" id="ARBA00022614"/>
    </source>
</evidence>
<keyword evidence="5 11" id="KW-0812">Transmembrane</keyword>